<evidence type="ECO:0000256" key="1">
    <source>
        <dbReference type="SAM" id="MobiDB-lite"/>
    </source>
</evidence>
<evidence type="ECO:0000313" key="2">
    <source>
        <dbReference type="EMBL" id="KAG8170678.1"/>
    </source>
</evidence>
<comment type="caution">
    <text evidence="2">The sequence shown here is derived from an EMBL/GenBank/DDBJ whole genome shotgun (WGS) entry which is preliminary data.</text>
</comment>
<feature type="compositionally biased region" description="Polar residues" evidence="1">
    <location>
        <begin position="1"/>
        <end position="11"/>
    </location>
</feature>
<accession>A0AAV6TFV4</accession>
<proteinExistence type="predicted"/>
<dbReference type="EMBL" id="JAFNEN010005046">
    <property type="protein sequence ID" value="KAG8170678.1"/>
    <property type="molecule type" value="Genomic_DNA"/>
</dbReference>
<reference evidence="2 3" key="1">
    <citation type="journal article" date="2022" name="Nat. Ecol. Evol.">
        <title>A masculinizing supergene underlies an exaggerated male reproductive morph in a spider.</title>
        <authorList>
            <person name="Hendrickx F."/>
            <person name="De Corte Z."/>
            <person name="Sonet G."/>
            <person name="Van Belleghem S.M."/>
            <person name="Kostlbacher S."/>
            <person name="Vangestel C."/>
        </authorList>
    </citation>
    <scope>NUCLEOTIDE SEQUENCE [LARGE SCALE GENOMIC DNA]</scope>
    <source>
        <strain evidence="2">W744_W776</strain>
    </source>
</reference>
<keyword evidence="3" id="KW-1185">Reference proteome</keyword>
<protein>
    <submittedName>
        <fullName evidence="2">Uncharacterized protein</fullName>
    </submittedName>
</protein>
<organism evidence="2 3">
    <name type="scientific">Oedothorax gibbosus</name>
    <dbReference type="NCBI Taxonomy" id="931172"/>
    <lineage>
        <taxon>Eukaryota</taxon>
        <taxon>Metazoa</taxon>
        <taxon>Ecdysozoa</taxon>
        <taxon>Arthropoda</taxon>
        <taxon>Chelicerata</taxon>
        <taxon>Arachnida</taxon>
        <taxon>Araneae</taxon>
        <taxon>Araneomorphae</taxon>
        <taxon>Entelegynae</taxon>
        <taxon>Araneoidea</taxon>
        <taxon>Linyphiidae</taxon>
        <taxon>Erigoninae</taxon>
        <taxon>Oedothorax</taxon>
    </lineage>
</organism>
<gene>
    <name evidence="2" type="ORF">JTE90_007359</name>
</gene>
<dbReference type="AlphaFoldDB" id="A0AAV6TFV4"/>
<dbReference type="Proteomes" id="UP000827092">
    <property type="component" value="Unassembled WGS sequence"/>
</dbReference>
<evidence type="ECO:0000313" key="3">
    <source>
        <dbReference type="Proteomes" id="UP000827092"/>
    </source>
</evidence>
<feature type="region of interest" description="Disordered" evidence="1">
    <location>
        <begin position="1"/>
        <end position="62"/>
    </location>
</feature>
<sequence>MGKPFSTSPQGSHLVLLLPPNLHGGGSRRGHAGPSKAPHRDPPTHCGVKPPRGNSAERPGKPPLLNVIHFRGSFLRRVLFLHGFLRENIYLRGSFPPIKVPFSQQPTPKGDPHRIAPNPLGLAPFWGNAPVKGEIAAESVSGTLPS</sequence>
<name>A0AAV6TFV4_9ARAC</name>